<feature type="region of interest" description="Disordered" evidence="1">
    <location>
        <begin position="72"/>
        <end position="103"/>
    </location>
</feature>
<sequence length="103" mass="11331">MSIAVATAKDTLQASINLREQACNLTMRGPCLHPPYHTDQIVHAPFHVHIKPPPRPTLTALHSLKESHGVALTGEDAGSLCSKRDNEAGDADRNRGMMQRDRR</sequence>
<feature type="compositionally biased region" description="Basic and acidic residues" evidence="1">
    <location>
        <begin position="82"/>
        <end position="103"/>
    </location>
</feature>
<protein>
    <submittedName>
        <fullName evidence="2">Uncharacterized protein</fullName>
    </submittedName>
</protein>
<evidence type="ECO:0000256" key="1">
    <source>
        <dbReference type="SAM" id="MobiDB-lite"/>
    </source>
</evidence>
<accession>A0A6A6Q1Q2</accession>
<proteinExistence type="predicted"/>
<dbReference type="AlphaFoldDB" id="A0A6A6Q1Q2"/>
<dbReference type="GeneID" id="54470121"/>
<organism evidence="2 3">
    <name type="scientific">Neohortaea acidophila</name>
    <dbReference type="NCBI Taxonomy" id="245834"/>
    <lineage>
        <taxon>Eukaryota</taxon>
        <taxon>Fungi</taxon>
        <taxon>Dikarya</taxon>
        <taxon>Ascomycota</taxon>
        <taxon>Pezizomycotina</taxon>
        <taxon>Dothideomycetes</taxon>
        <taxon>Dothideomycetidae</taxon>
        <taxon>Mycosphaerellales</taxon>
        <taxon>Teratosphaeriaceae</taxon>
        <taxon>Neohortaea</taxon>
    </lineage>
</organism>
<name>A0A6A6Q1Q2_9PEZI</name>
<dbReference type="RefSeq" id="XP_033591936.1">
    <property type="nucleotide sequence ID" value="XM_033729119.1"/>
</dbReference>
<reference evidence="2" key="1">
    <citation type="journal article" date="2020" name="Stud. Mycol.">
        <title>101 Dothideomycetes genomes: a test case for predicting lifestyles and emergence of pathogens.</title>
        <authorList>
            <person name="Haridas S."/>
            <person name="Albert R."/>
            <person name="Binder M."/>
            <person name="Bloem J."/>
            <person name="Labutti K."/>
            <person name="Salamov A."/>
            <person name="Andreopoulos B."/>
            <person name="Baker S."/>
            <person name="Barry K."/>
            <person name="Bills G."/>
            <person name="Bluhm B."/>
            <person name="Cannon C."/>
            <person name="Castanera R."/>
            <person name="Culley D."/>
            <person name="Daum C."/>
            <person name="Ezra D."/>
            <person name="Gonzalez J."/>
            <person name="Henrissat B."/>
            <person name="Kuo A."/>
            <person name="Liang C."/>
            <person name="Lipzen A."/>
            <person name="Lutzoni F."/>
            <person name="Magnuson J."/>
            <person name="Mondo S."/>
            <person name="Nolan M."/>
            <person name="Ohm R."/>
            <person name="Pangilinan J."/>
            <person name="Park H.-J."/>
            <person name="Ramirez L."/>
            <person name="Alfaro M."/>
            <person name="Sun H."/>
            <person name="Tritt A."/>
            <person name="Yoshinaga Y."/>
            <person name="Zwiers L.-H."/>
            <person name="Turgeon B."/>
            <person name="Goodwin S."/>
            <person name="Spatafora J."/>
            <person name="Crous P."/>
            <person name="Grigoriev I."/>
        </authorList>
    </citation>
    <scope>NUCLEOTIDE SEQUENCE</scope>
    <source>
        <strain evidence="2">CBS 113389</strain>
    </source>
</reference>
<evidence type="ECO:0000313" key="3">
    <source>
        <dbReference type="Proteomes" id="UP000799767"/>
    </source>
</evidence>
<gene>
    <name evidence="2" type="ORF">BDY17DRAFT_101645</name>
</gene>
<dbReference type="EMBL" id="MU001633">
    <property type="protein sequence ID" value="KAF2485367.1"/>
    <property type="molecule type" value="Genomic_DNA"/>
</dbReference>
<keyword evidence="3" id="KW-1185">Reference proteome</keyword>
<evidence type="ECO:0000313" key="2">
    <source>
        <dbReference type="EMBL" id="KAF2485367.1"/>
    </source>
</evidence>
<dbReference type="Proteomes" id="UP000799767">
    <property type="component" value="Unassembled WGS sequence"/>
</dbReference>